<protein>
    <recommendedName>
        <fullName evidence="4">Nucleotide PPase</fullName>
    </recommendedName>
</protein>
<dbReference type="AlphaFoldDB" id="A0A1F6V5F4"/>
<dbReference type="SUPFAM" id="SSF52972">
    <property type="entry name" value="ITPase-like"/>
    <property type="match status" value="1"/>
</dbReference>
<dbReference type="InterPro" id="IPR003697">
    <property type="entry name" value="Maf-like"/>
</dbReference>
<dbReference type="Gene3D" id="3.90.950.10">
    <property type="match status" value="1"/>
</dbReference>
<dbReference type="GO" id="GO:0047429">
    <property type="term" value="F:nucleoside triphosphate diphosphatase activity"/>
    <property type="evidence" value="ECO:0007669"/>
    <property type="project" value="InterPro"/>
</dbReference>
<proteinExistence type="predicted"/>
<evidence type="ECO:0000256" key="1">
    <source>
        <dbReference type="ARBA" id="ARBA00022801"/>
    </source>
</evidence>
<dbReference type="EMBL" id="MFTJ01000035">
    <property type="protein sequence ID" value="OGI64852.1"/>
    <property type="molecule type" value="Genomic_DNA"/>
</dbReference>
<evidence type="ECO:0000313" key="3">
    <source>
        <dbReference type="Proteomes" id="UP000178700"/>
    </source>
</evidence>
<accession>A0A1F6V5F4</accession>
<dbReference type="InterPro" id="IPR029001">
    <property type="entry name" value="ITPase-like_fam"/>
</dbReference>
<evidence type="ECO:0008006" key="4">
    <source>
        <dbReference type="Google" id="ProtNLM"/>
    </source>
</evidence>
<comment type="caution">
    <text evidence="2">The sequence shown here is derived from an EMBL/GenBank/DDBJ whole genome shotgun (WGS) entry which is preliminary data.</text>
</comment>
<sequence length="197" mass="22124">MPSTKNKTKLILGSASPFRKKLLEDAGFVFDVKTADIDEKKIRNKDFKKLVLNIGLAKKDAILAKNNFNPDTILITSDLVVSHNGKLREKPVSKEEVIAWHKEYPKGETTVYCSIVVHHVGLNQTLKSVDVVSIKWGKIPTRVIHQMANDPMTYKGAGFVDRAFLHYAKSTKGAIDTVVGVPVRILEDFLEELGYYR</sequence>
<dbReference type="Pfam" id="PF02545">
    <property type="entry name" value="Maf"/>
    <property type="match status" value="1"/>
</dbReference>
<keyword evidence="1" id="KW-0378">Hydrolase</keyword>
<dbReference type="Proteomes" id="UP000178700">
    <property type="component" value="Unassembled WGS sequence"/>
</dbReference>
<evidence type="ECO:0000313" key="2">
    <source>
        <dbReference type="EMBL" id="OGI64852.1"/>
    </source>
</evidence>
<dbReference type="PANTHER" id="PTHR43213">
    <property type="entry name" value="BIFUNCTIONAL DTTP/UTP PYROPHOSPHATASE/METHYLTRANSFERASE PROTEIN-RELATED"/>
    <property type="match status" value="1"/>
</dbReference>
<organism evidence="2 3">
    <name type="scientific">Candidatus Nomurabacteria bacterium RIFCSPHIGHO2_01_FULL_39_10</name>
    <dbReference type="NCBI Taxonomy" id="1801733"/>
    <lineage>
        <taxon>Bacteria</taxon>
        <taxon>Candidatus Nomuraibacteriota</taxon>
    </lineage>
</organism>
<name>A0A1F6V5F4_9BACT</name>
<gene>
    <name evidence="2" type="ORF">A2642_00725</name>
</gene>
<reference evidence="2 3" key="1">
    <citation type="journal article" date="2016" name="Nat. Commun.">
        <title>Thousands of microbial genomes shed light on interconnected biogeochemical processes in an aquifer system.</title>
        <authorList>
            <person name="Anantharaman K."/>
            <person name="Brown C.T."/>
            <person name="Hug L.A."/>
            <person name="Sharon I."/>
            <person name="Castelle C.J."/>
            <person name="Probst A.J."/>
            <person name="Thomas B.C."/>
            <person name="Singh A."/>
            <person name="Wilkins M.J."/>
            <person name="Karaoz U."/>
            <person name="Brodie E.L."/>
            <person name="Williams K.H."/>
            <person name="Hubbard S.S."/>
            <person name="Banfield J.F."/>
        </authorList>
    </citation>
    <scope>NUCLEOTIDE SEQUENCE [LARGE SCALE GENOMIC DNA]</scope>
</reference>
<dbReference type="PANTHER" id="PTHR43213:SF4">
    <property type="entry name" value="7-METHYL-GTP PYROPHOSPHATASE"/>
    <property type="match status" value="1"/>
</dbReference>
<dbReference type="PIRSF" id="PIRSF006305">
    <property type="entry name" value="Maf"/>
    <property type="match status" value="1"/>
</dbReference>